<evidence type="ECO:0008006" key="3">
    <source>
        <dbReference type="Google" id="ProtNLM"/>
    </source>
</evidence>
<protein>
    <recommendedName>
        <fullName evidence="3">AbiEi antitoxin C-terminal domain-containing protein</fullName>
    </recommendedName>
</protein>
<organism evidence="1 2">
    <name type="scientific">Brachybacterium vulturis</name>
    <dbReference type="NCBI Taxonomy" id="2017484"/>
    <lineage>
        <taxon>Bacteria</taxon>
        <taxon>Bacillati</taxon>
        <taxon>Actinomycetota</taxon>
        <taxon>Actinomycetes</taxon>
        <taxon>Micrococcales</taxon>
        <taxon>Dermabacteraceae</taxon>
        <taxon>Brachybacterium</taxon>
    </lineage>
</organism>
<evidence type="ECO:0000313" key="2">
    <source>
        <dbReference type="Proteomes" id="UP000218165"/>
    </source>
</evidence>
<reference evidence="2" key="1">
    <citation type="submission" date="2017-09" db="EMBL/GenBank/DDBJ databases">
        <title>Brachybacterium sp. VM2412.</title>
        <authorList>
            <person name="Tak E.J."/>
            <person name="Bae J.-W."/>
        </authorList>
    </citation>
    <scope>NUCLEOTIDE SEQUENCE [LARGE SCALE GENOMIC DNA]</scope>
    <source>
        <strain evidence="2">VM2412</strain>
    </source>
</reference>
<accession>A0A291GJ68</accession>
<name>A0A291GJ68_9MICO</name>
<dbReference type="AlphaFoldDB" id="A0A291GJ68"/>
<dbReference type="OrthoDB" id="3356078at2"/>
<proteinExistence type="predicted"/>
<gene>
    <name evidence="1" type="ORF">CFK38_00220</name>
</gene>
<sequence>MALLEDYVEVLDLAAGNAGLVTRPQLLSVGITPSSIARLADTPRALSPLGGGLYVVPVLEDLRFGRQRAALQRVDPDRWLEQLANDPRGERSGVLSHHSAAELHGAPDLPEELHVTVPRRRRLSGLTAHIARLGAADVVLVEGLPVTSVERTTYDLGRWSMDGEHRSRWIEHCLDGGLLTVDAARRLLGPSAEDTLMYLAAAV</sequence>
<keyword evidence="2" id="KW-1185">Reference proteome</keyword>
<dbReference type="RefSeq" id="WP_096801260.1">
    <property type="nucleotide sequence ID" value="NZ_CP023563.1"/>
</dbReference>
<evidence type="ECO:0000313" key="1">
    <source>
        <dbReference type="EMBL" id="ATG50120.1"/>
    </source>
</evidence>
<dbReference type="KEGG" id="brz:CFK38_00220"/>
<dbReference type="Proteomes" id="UP000218165">
    <property type="component" value="Chromosome"/>
</dbReference>
<dbReference type="EMBL" id="CP023563">
    <property type="protein sequence ID" value="ATG50120.1"/>
    <property type="molecule type" value="Genomic_DNA"/>
</dbReference>